<evidence type="ECO:0000313" key="3">
    <source>
        <dbReference type="Proteomes" id="UP000736787"/>
    </source>
</evidence>
<dbReference type="Proteomes" id="UP000736787">
    <property type="component" value="Unassembled WGS sequence"/>
</dbReference>
<sequence>MTKAKGFASNFSPADLANKLKGKLNNLQMKSPKLANTLNKATDFTHGLMADLMSDAMFTAAMDMLSNYSDGNIVMATGMLLGVNDTSKKNTPNGKEIYGPYYEEAKRLFKENPEFFGDPDNHTVVEGKGLEKMRKEYDNLVRQVHYKKG</sequence>
<accession>A0A8T1B8S8</accession>
<dbReference type="AlphaFoldDB" id="A0A8T1B8S8"/>
<reference evidence="2" key="1">
    <citation type="submission" date="2018-10" db="EMBL/GenBank/DDBJ databases">
        <title>Effector identification in a new, highly contiguous assembly of the strawberry crown rot pathogen Phytophthora cactorum.</title>
        <authorList>
            <person name="Armitage A.D."/>
            <person name="Nellist C.F."/>
            <person name="Bates H."/>
            <person name="Vickerstaff R.J."/>
            <person name="Harrison R.J."/>
        </authorList>
    </citation>
    <scope>NUCLEOTIDE SEQUENCE</scope>
    <source>
        <strain evidence="1">4032</strain>
        <strain evidence="2">4040</strain>
    </source>
</reference>
<dbReference type="Proteomes" id="UP000774804">
    <property type="component" value="Unassembled WGS sequence"/>
</dbReference>
<evidence type="ECO:0000313" key="2">
    <source>
        <dbReference type="EMBL" id="KAG2898783.1"/>
    </source>
</evidence>
<name>A0A8T1B8S8_9STRA</name>
<gene>
    <name evidence="1" type="ORF">PC115_g24097</name>
    <name evidence="2" type="ORF">PC117_g22437</name>
</gene>
<dbReference type="EMBL" id="RCMI01002822">
    <property type="protein sequence ID" value="KAG2874652.1"/>
    <property type="molecule type" value="Genomic_DNA"/>
</dbReference>
<comment type="caution">
    <text evidence="2">The sequence shown here is derived from an EMBL/GenBank/DDBJ whole genome shotgun (WGS) entry which is preliminary data.</text>
</comment>
<protein>
    <submittedName>
        <fullName evidence="2">Uncharacterized protein</fullName>
    </submittedName>
</protein>
<proteinExistence type="predicted"/>
<organism evidence="2 3">
    <name type="scientific">Phytophthora cactorum</name>
    <dbReference type="NCBI Taxonomy" id="29920"/>
    <lineage>
        <taxon>Eukaryota</taxon>
        <taxon>Sar</taxon>
        <taxon>Stramenopiles</taxon>
        <taxon>Oomycota</taxon>
        <taxon>Peronosporomycetes</taxon>
        <taxon>Peronosporales</taxon>
        <taxon>Peronosporaceae</taxon>
        <taxon>Phytophthora</taxon>
    </lineage>
</organism>
<evidence type="ECO:0000313" key="1">
    <source>
        <dbReference type="EMBL" id="KAG2874652.1"/>
    </source>
</evidence>
<dbReference type="EMBL" id="RCMK01001236">
    <property type="protein sequence ID" value="KAG2898783.1"/>
    <property type="molecule type" value="Genomic_DNA"/>
</dbReference>